<reference evidence="1 2" key="1">
    <citation type="journal article" date="2024" name="J Genomics">
        <title>Draft genome sequencing and assembly of Favolaschia claudopus CIRM-BRFM 2984 isolated from oak limbs.</title>
        <authorList>
            <person name="Navarro D."/>
            <person name="Drula E."/>
            <person name="Chaduli D."/>
            <person name="Cazenave R."/>
            <person name="Ahrendt S."/>
            <person name="Wang J."/>
            <person name="Lipzen A."/>
            <person name="Daum C."/>
            <person name="Barry K."/>
            <person name="Grigoriev I.V."/>
            <person name="Favel A."/>
            <person name="Rosso M.N."/>
            <person name="Martin F."/>
        </authorList>
    </citation>
    <scope>NUCLEOTIDE SEQUENCE [LARGE SCALE GENOMIC DNA]</scope>
    <source>
        <strain evidence="1 2">CIRM-BRFM 2984</strain>
    </source>
</reference>
<keyword evidence="2" id="KW-1185">Reference proteome</keyword>
<sequence>MDLDYEWVADSPNGVEPAKTASAWLSEQLKQSPNDEIQALPPVDYRTLKGKQQLVFLQMEQQEKGNL</sequence>
<comment type="caution">
    <text evidence="1">The sequence shown here is derived from an EMBL/GenBank/DDBJ whole genome shotgun (WGS) entry which is preliminary data.</text>
</comment>
<organism evidence="1 2">
    <name type="scientific">Favolaschia claudopus</name>
    <dbReference type="NCBI Taxonomy" id="2862362"/>
    <lineage>
        <taxon>Eukaryota</taxon>
        <taxon>Fungi</taxon>
        <taxon>Dikarya</taxon>
        <taxon>Basidiomycota</taxon>
        <taxon>Agaricomycotina</taxon>
        <taxon>Agaricomycetes</taxon>
        <taxon>Agaricomycetidae</taxon>
        <taxon>Agaricales</taxon>
        <taxon>Marasmiineae</taxon>
        <taxon>Mycenaceae</taxon>
        <taxon>Favolaschia</taxon>
    </lineage>
</organism>
<proteinExistence type="predicted"/>
<evidence type="ECO:0000313" key="1">
    <source>
        <dbReference type="EMBL" id="KAK7020949.1"/>
    </source>
</evidence>
<evidence type="ECO:0000313" key="2">
    <source>
        <dbReference type="Proteomes" id="UP001362999"/>
    </source>
</evidence>
<dbReference type="EMBL" id="JAWWNJ010000040">
    <property type="protein sequence ID" value="KAK7020949.1"/>
    <property type="molecule type" value="Genomic_DNA"/>
</dbReference>
<gene>
    <name evidence="1" type="ORF">R3P38DRAFT_3197471</name>
</gene>
<accession>A0AAW0B4F0</accession>
<name>A0AAW0B4F0_9AGAR</name>
<protein>
    <submittedName>
        <fullName evidence="1">Uncharacterized protein</fullName>
    </submittedName>
</protein>
<dbReference type="Proteomes" id="UP001362999">
    <property type="component" value="Unassembled WGS sequence"/>
</dbReference>
<dbReference type="AlphaFoldDB" id="A0AAW0B4F0"/>